<dbReference type="SUPFAM" id="SSF75500">
    <property type="entry name" value="Putative transcriptional regulator TM1602, C-terminal domain"/>
    <property type="match status" value="1"/>
</dbReference>
<dbReference type="AlphaFoldDB" id="A0A9D1G6F1"/>
<dbReference type="Proteomes" id="UP000886876">
    <property type="component" value="Unassembled WGS sequence"/>
</dbReference>
<reference evidence="1" key="2">
    <citation type="journal article" date="2021" name="PeerJ">
        <title>Extensive microbial diversity within the chicken gut microbiome revealed by metagenomics and culture.</title>
        <authorList>
            <person name="Gilroy R."/>
            <person name="Ravi A."/>
            <person name="Getino M."/>
            <person name="Pursley I."/>
            <person name="Horton D.L."/>
            <person name="Alikhan N.F."/>
            <person name="Baker D."/>
            <person name="Gharbi K."/>
            <person name="Hall N."/>
            <person name="Watson M."/>
            <person name="Adriaenssens E.M."/>
            <person name="Foster-Nyarko E."/>
            <person name="Jarju S."/>
            <person name="Secka A."/>
            <person name="Antonio M."/>
            <person name="Oren A."/>
            <person name="Chaudhuri R.R."/>
            <person name="La Ragione R."/>
            <person name="Hildebrand F."/>
            <person name="Pallen M.J."/>
        </authorList>
    </citation>
    <scope>NUCLEOTIDE SEQUENCE</scope>
    <source>
        <strain evidence="1">ChiHecec3B27-6122</strain>
    </source>
</reference>
<sequence length="33" mass="3539">LTGGIHLHTLLCPGDEAYERTVKELAAAGILFE</sequence>
<gene>
    <name evidence="1" type="ORF">IAD42_09685</name>
</gene>
<reference evidence="1" key="1">
    <citation type="submission" date="2020-10" db="EMBL/GenBank/DDBJ databases">
        <authorList>
            <person name="Gilroy R."/>
        </authorList>
    </citation>
    <scope>NUCLEOTIDE SEQUENCE</scope>
    <source>
        <strain evidence="1">ChiHecec3B27-6122</strain>
    </source>
</reference>
<comment type="caution">
    <text evidence="1">The sequence shown here is derived from an EMBL/GenBank/DDBJ whole genome shotgun (WGS) entry which is preliminary data.</text>
</comment>
<organism evidence="1 2">
    <name type="scientific">Candidatus Scatomorpha pullistercoris</name>
    <dbReference type="NCBI Taxonomy" id="2840929"/>
    <lineage>
        <taxon>Bacteria</taxon>
        <taxon>Bacillati</taxon>
        <taxon>Bacillota</taxon>
        <taxon>Clostridia</taxon>
        <taxon>Eubacteriales</taxon>
        <taxon>Candidatus Scatomorpha</taxon>
    </lineage>
</organism>
<proteinExistence type="predicted"/>
<accession>A0A9D1G6F1</accession>
<dbReference type="Gene3D" id="3.30.1340.20">
    <property type="entry name" value="3H domain"/>
    <property type="match status" value="1"/>
</dbReference>
<dbReference type="InterPro" id="IPR035922">
    <property type="entry name" value="3H_dom_sf"/>
</dbReference>
<feature type="non-terminal residue" evidence="1">
    <location>
        <position position="1"/>
    </location>
</feature>
<evidence type="ECO:0000313" key="2">
    <source>
        <dbReference type="Proteomes" id="UP000886876"/>
    </source>
</evidence>
<protein>
    <submittedName>
        <fullName evidence="1">Transcription repressor NadR</fullName>
    </submittedName>
</protein>
<name>A0A9D1G6F1_9FIRM</name>
<evidence type="ECO:0000313" key="1">
    <source>
        <dbReference type="EMBL" id="HIS98235.1"/>
    </source>
</evidence>
<dbReference type="EMBL" id="DVJS01000243">
    <property type="protein sequence ID" value="HIS98235.1"/>
    <property type="molecule type" value="Genomic_DNA"/>
</dbReference>